<evidence type="ECO:0000256" key="3">
    <source>
        <dbReference type="ARBA" id="ARBA00022679"/>
    </source>
</evidence>
<dbReference type="InterPro" id="IPR003811">
    <property type="entry name" value="G3P_acylTferase_PlsY"/>
</dbReference>
<keyword evidence="7 10" id="KW-0472">Membrane</keyword>
<keyword evidence="1" id="KW-1003">Cell membrane</keyword>
<feature type="transmembrane region" description="Helical" evidence="10">
    <location>
        <begin position="132"/>
        <end position="156"/>
    </location>
</feature>
<evidence type="ECO:0000256" key="4">
    <source>
        <dbReference type="ARBA" id="ARBA00022692"/>
    </source>
</evidence>
<keyword evidence="5 10" id="KW-1133">Transmembrane helix</keyword>
<keyword evidence="8" id="KW-0594">Phospholipid biosynthesis</keyword>
<feature type="non-terminal residue" evidence="11">
    <location>
        <position position="1"/>
    </location>
</feature>
<dbReference type="GO" id="GO:0005886">
    <property type="term" value="C:plasma membrane"/>
    <property type="evidence" value="ECO:0007669"/>
    <property type="project" value="InterPro"/>
</dbReference>
<comment type="caution">
    <text evidence="11">The sequence shown here is derived from an EMBL/GenBank/DDBJ whole genome shotgun (WGS) entry which is preliminary data.</text>
</comment>
<protein>
    <submittedName>
        <fullName evidence="11">Uncharacterized protein</fullName>
    </submittedName>
</protein>
<keyword evidence="2" id="KW-0444">Lipid biosynthesis</keyword>
<feature type="transmembrane region" description="Helical" evidence="10">
    <location>
        <begin position="90"/>
        <end position="112"/>
    </location>
</feature>
<keyword evidence="3" id="KW-0808">Transferase</keyword>
<proteinExistence type="inferred from homology"/>
<dbReference type="HAMAP" id="MF_01043">
    <property type="entry name" value="PlsY"/>
    <property type="match status" value="1"/>
</dbReference>
<feature type="transmembrane region" description="Helical" evidence="10">
    <location>
        <begin position="32"/>
        <end position="55"/>
    </location>
</feature>
<keyword evidence="4 10" id="KW-0812">Transmembrane</keyword>
<evidence type="ECO:0000256" key="9">
    <source>
        <dbReference type="ARBA" id="ARBA00023264"/>
    </source>
</evidence>
<evidence type="ECO:0000256" key="8">
    <source>
        <dbReference type="ARBA" id="ARBA00023209"/>
    </source>
</evidence>
<name>X1KJB2_9ZZZZ</name>
<evidence type="ECO:0000256" key="1">
    <source>
        <dbReference type="ARBA" id="ARBA00022475"/>
    </source>
</evidence>
<sequence length="182" mass="20577">YLISKVKRIDIRKVGSGNIGGTNVLRILGLKWAALVSILDVIKGVIPAYLAINFLVFDWQIALVAISPILGHIFPVWLKFKGGKGVATTFGVLFILLGWKFFLILLLIWLLVLAVSQIMSFTNLSLASFFPLILWLSSFSLAYYIFGIILAILIWWTHRENLQRIKEGRESKFKLKKTISPT</sequence>
<reference evidence="11" key="1">
    <citation type="journal article" date="2014" name="Front. Microbiol.">
        <title>High frequency of phylogenetically diverse reductive dehalogenase-homologous genes in deep subseafloor sedimentary metagenomes.</title>
        <authorList>
            <person name="Kawai M."/>
            <person name="Futagami T."/>
            <person name="Toyoda A."/>
            <person name="Takaki Y."/>
            <person name="Nishi S."/>
            <person name="Hori S."/>
            <person name="Arai W."/>
            <person name="Tsubouchi T."/>
            <person name="Morono Y."/>
            <person name="Uchiyama I."/>
            <person name="Ito T."/>
            <person name="Fujiyama A."/>
            <person name="Inagaki F."/>
            <person name="Takami H."/>
        </authorList>
    </citation>
    <scope>NUCLEOTIDE SEQUENCE</scope>
    <source>
        <strain evidence="11">Expedition CK06-06</strain>
    </source>
</reference>
<dbReference type="AlphaFoldDB" id="X1KJB2"/>
<accession>X1KJB2</accession>
<dbReference type="GO" id="GO:0043772">
    <property type="term" value="F:acyl-phosphate glycerol-3-phosphate acyltransferase activity"/>
    <property type="evidence" value="ECO:0007669"/>
    <property type="project" value="InterPro"/>
</dbReference>
<dbReference type="Pfam" id="PF02660">
    <property type="entry name" value="G3P_acyltransf"/>
    <property type="match status" value="1"/>
</dbReference>
<keyword evidence="9" id="KW-1208">Phospholipid metabolism</keyword>
<feature type="transmembrane region" description="Helical" evidence="10">
    <location>
        <begin position="61"/>
        <end position="78"/>
    </location>
</feature>
<evidence type="ECO:0000256" key="6">
    <source>
        <dbReference type="ARBA" id="ARBA00023098"/>
    </source>
</evidence>
<evidence type="ECO:0000256" key="5">
    <source>
        <dbReference type="ARBA" id="ARBA00022989"/>
    </source>
</evidence>
<evidence type="ECO:0000256" key="10">
    <source>
        <dbReference type="SAM" id="Phobius"/>
    </source>
</evidence>
<dbReference type="PANTHER" id="PTHR30309:SF0">
    <property type="entry name" value="GLYCEROL-3-PHOSPHATE ACYLTRANSFERASE-RELATED"/>
    <property type="match status" value="1"/>
</dbReference>
<organism evidence="11">
    <name type="scientific">marine sediment metagenome</name>
    <dbReference type="NCBI Taxonomy" id="412755"/>
    <lineage>
        <taxon>unclassified sequences</taxon>
        <taxon>metagenomes</taxon>
        <taxon>ecological metagenomes</taxon>
    </lineage>
</organism>
<evidence type="ECO:0000256" key="7">
    <source>
        <dbReference type="ARBA" id="ARBA00023136"/>
    </source>
</evidence>
<dbReference type="GO" id="GO:0008654">
    <property type="term" value="P:phospholipid biosynthetic process"/>
    <property type="evidence" value="ECO:0007669"/>
    <property type="project" value="UniProtKB-KW"/>
</dbReference>
<dbReference type="NCBIfam" id="TIGR00023">
    <property type="entry name" value="glycerol-3-phosphate 1-O-acyltransferase PlsY"/>
    <property type="match status" value="1"/>
</dbReference>
<gene>
    <name evidence="11" type="ORF">S06H3_10309</name>
</gene>
<dbReference type="PANTHER" id="PTHR30309">
    <property type="entry name" value="INNER MEMBRANE PROTEIN YGIH"/>
    <property type="match status" value="1"/>
</dbReference>
<evidence type="ECO:0000313" key="11">
    <source>
        <dbReference type="EMBL" id="GAI06778.1"/>
    </source>
</evidence>
<evidence type="ECO:0000256" key="2">
    <source>
        <dbReference type="ARBA" id="ARBA00022516"/>
    </source>
</evidence>
<dbReference type="SMART" id="SM01207">
    <property type="entry name" value="G3P_acyltransf"/>
    <property type="match status" value="1"/>
</dbReference>
<dbReference type="EMBL" id="BARV01004751">
    <property type="protein sequence ID" value="GAI06778.1"/>
    <property type="molecule type" value="Genomic_DNA"/>
</dbReference>
<keyword evidence="6" id="KW-0443">Lipid metabolism</keyword>